<keyword evidence="8 9" id="KW-0472">Membrane</keyword>
<comment type="caution">
    <text evidence="11">The sequence shown here is derived from an EMBL/GenBank/DDBJ whole genome shotgun (WGS) entry which is preliminary data.</text>
</comment>
<dbReference type="Gene3D" id="3.90.550.10">
    <property type="entry name" value="Spore Coat Polysaccharide Biosynthesis Protein SpsA, Chain A"/>
    <property type="match status" value="1"/>
</dbReference>
<evidence type="ECO:0000313" key="13">
    <source>
        <dbReference type="Proteomes" id="UP000182045"/>
    </source>
</evidence>
<dbReference type="AlphaFoldDB" id="A0A0P7YH42"/>
<organism evidence="11 12">
    <name type="scientific">Roseibaca calidilacus</name>
    <dbReference type="NCBI Taxonomy" id="1666912"/>
    <lineage>
        <taxon>Bacteria</taxon>
        <taxon>Pseudomonadati</taxon>
        <taxon>Pseudomonadota</taxon>
        <taxon>Alphaproteobacteria</taxon>
        <taxon>Rhodobacterales</taxon>
        <taxon>Paracoccaceae</taxon>
        <taxon>Roseinatronobacter</taxon>
    </lineage>
</organism>
<dbReference type="InterPro" id="IPR029044">
    <property type="entry name" value="Nucleotide-diphossugar_trans"/>
</dbReference>
<evidence type="ECO:0000256" key="6">
    <source>
        <dbReference type="ARBA" id="ARBA00022692"/>
    </source>
</evidence>
<dbReference type="Proteomes" id="UP000182045">
    <property type="component" value="Unassembled WGS sequence"/>
</dbReference>
<evidence type="ECO:0000256" key="3">
    <source>
        <dbReference type="ARBA" id="ARBA00004991"/>
    </source>
</evidence>
<accession>A0A0P7YH42</accession>
<evidence type="ECO:0000256" key="1">
    <source>
        <dbReference type="ARBA" id="ARBA00004141"/>
    </source>
</evidence>
<evidence type="ECO:0000256" key="8">
    <source>
        <dbReference type="ARBA" id="ARBA00023136"/>
    </source>
</evidence>
<sequence>MSLMAALGVAGLTGVHLLSAALVAARLRPATVTRVHRPVSITLLRPVHGLDAFDLETLESSFYLAWPDYEIIFCAAHADDPVCEALRQMIARHPNRRARLMIGEHRTTANPKLNNLEKGWRAASGEVIVMADANLLLPPDYLQRLFAVWDEDCALVSSPPAGIRPGNLWGAVECAFLNGFQGRWQLAADSVGLGYAQGKTLMVRKDWLEQAGGLQALGRNLAEDVAFTKLVRERGGKVRLTRQMFAQPVGERRARAVWDRQLRWSRVRRDGFAGLFAFEILLGGLPPALMLASFAGPGWILPFLALWYGTEWALSRAAGWPHGPRDVAAMVLRDLMLPALWVAAYARRGFEWRGTRLDAAQHDPA</sequence>
<evidence type="ECO:0000256" key="4">
    <source>
        <dbReference type="ARBA" id="ARBA00022676"/>
    </source>
</evidence>
<keyword evidence="7 9" id="KW-1133">Transmembrane helix</keyword>
<keyword evidence="13" id="KW-1185">Reference proteome</keyword>
<keyword evidence="4 11" id="KW-0328">Glycosyltransferase</keyword>
<keyword evidence="6 9" id="KW-0812">Transmembrane</keyword>
<name>A0A0P7YH42_9RHOB</name>
<dbReference type="EC" id="2.4.1.80" evidence="11"/>
<evidence type="ECO:0000256" key="2">
    <source>
        <dbReference type="ARBA" id="ARBA00004760"/>
    </source>
</evidence>
<dbReference type="EMBL" id="FBYC01000001">
    <property type="protein sequence ID" value="CUX79385.1"/>
    <property type="molecule type" value="Genomic_DNA"/>
</dbReference>
<dbReference type="Pfam" id="PF13506">
    <property type="entry name" value="Glyco_transf_21"/>
    <property type="match status" value="1"/>
</dbReference>
<dbReference type="GO" id="GO:0006679">
    <property type="term" value="P:glucosylceramide biosynthetic process"/>
    <property type="evidence" value="ECO:0007669"/>
    <property type="project" value="TreeGrafter"/>
</dbReference>
<dbReference type="PANTHER" id="PTHR12726">
    <property type="entry name" value="CERAMIDE GLUCOSYLTRANSFERASE"/>
    <property type="match status" value="1"/>
</dbReference>
<dbReference type="OrthoDB" id="9814255at2"/>
<dbReference type="SUPFAM" id="SSF53448">
    <property type="entry name" value="Nucleotide-diphospho-sugar transferases"/>
    <property type="match status" value="1"/>
</dbReference>
<protein>
    <submittedName>
        <fullName evidence="11">Ceramide glucosyltransferase</fullName>
        <ecNumber evidence="11">2.4.1.80</ecNumber>
    </submittedName>
</protein>
<evidence type="ECO:0000313" key="11">
    <source>
        <dbReference type="EMBL" id="KPP89507.1"/>
    </source>
</evidence>
<evidence type="ECO:0000256" key="7">
    <source>
        <dbReference type="ARBA" id="ARBA00022989"/>
    </source>
</evidence>
<evidence type="ECO:0000256" key="5">
    <source>
        <dbReference type="ARBA" id="ARBA00022679"/>
    </source>
</evidence>
<dbReference type="STRING" id="1666912.Ga0058931_0063"/>
<dbReference type="RefSeq" id="WP_072244210.1">
    <property type="nucleotide sequence ID" value="NZ_FBYC01000001.1"/>
</dbReference>
<dbReference type="CDD" id="cd02520">
    <property type="entry name" value="Glucosylceramide_synthase"/>
    <property type="match status" value="1"/>
</dbReference>
<evidence type="ECO:0000313" key="12">
    <source>
        <dbReference type="Proteomes" id="UP000050413"/>
    </source>
</evidence>
<reference evidence="10 13" key="2">
    <citation type="submission" date="2016-01" db="EMBL/GenBank/DDBJ databases">
        <authorList>
            <person name="Varghese N."/>
        </authorList>
    </citation>
    <scope>NUCLEOTIDE SEQUENCE [LARGE SCALE GENOMIC DNA]</scope>
    <source>
        <strain evidence="10 13">HL-91</strain>
    </source>
</reference>
<dbReference type="GO" id="GO:0016020">
    <property type="term" value="C:membrane"/>
    <property type="evidence" value="ECO:0007669"/>
    <property type="project" value="UniProtKB-SubCell"/>
</dbReference>
<comment type="pathway">
    <text evidence="2">Lipid metabolism; sphingolipid metabolism.</text>
</comment>
<dbReference type="EMBL" id="LJSG01000021">
    <property type="protein sequence ID" value="KPP89507.1"/>
    <property type="molecule type" value="Genomic_DNA"/>
</dbReference>
<dbReference type="PANTHER" id="PTHR12726:SF0">
    <property type="entry name" value="CERAMIDE GLUCOSYLTRANSFERASE"/>
    <property type="match status" value="1"/>
</dbReference>
<feature type="transmembrane region" description="Helical" evidence="9">
    <location>
        <begin position="271"/>
        <end position="292"/>
    </location>
</feature>
<comment type="subcellular location">
    <subcellularLocation>
        <location evidence="1">Membrane</location>
        <topology evidence="1">Multi-pass membrane protein</topology>
    </subcellularLocation>
</comment>
<proteinExistence type="predicted"/>
<gene>
    <name evidence="10" type="ORF">Ga0058931_0063</name>
    <name evidence="11" type="ORF">HLUCCA05_14315</name>
</gene>
<comment type="pathway">
    <text evidence="3">Sphingolipid metabolism.</text>
</comment>
<dbReference type="GO" id="GO:0008120">
    <property type="term" value="F:ceramide glucosyltransferase activity"/>
    <property type="evidence" value="ECO:0007669"/>
    <property type="project" value="UniProtKB-EC"/>
</dbReference>
<keyword evidence="5 11" id="KW-0808">Transferase</keyword>
<dbReference type="Proteomes" id="UP000050413">
    <property type="component" value="Unassembled WGS sequence"/>
</dbReference>
<evidence type="ECO:0000313" key="10">
    <source>
        <dbReference type="EMBL" id="CUX79385.1"/>
    </source>
</evidence>
<dbReference type="InterPro" id="IPR025993">
    <property type="entry name" value="Ceramide_glucosylTrfase"/>
</dbReference>
<evidence type="ECO:0000256" key="9">
    <source>
        <dbReference type="SAM" id="Phobius"/>
    </source>
</evidence>
<reference evidence="11 12" key="1">
    <citation type="submission" date="2015-09" db="EMBL/GenBank/DDBJ databases">
        <title>Identification and resolution of microdiversity through metagenomic sequencing of parallel consortia.</title>
        <authorList>
            <person name="Nelson W.C."/>
            <person name="Romine M.F."/>
            <person name="Lindemann S.R."/>
        </authorList>
    </citation>
    <scope>NUCLEOTIDE SEQUENCE [LARGE SCALE GENOMIC DNA]</scope>
    <source>
        <strain evidence="11">HL-91</strain>
    </source>
</reference>